<dbReference type="Gene3D" id="1.10.1060.20">
    <property type="match status" value="1"/>
</dbReference>
<dbReference type="PATRIC" id="fig|35818.11.peg.2276"/>
<proteinExistence type="predicted"/>
<dbReference type="RefSeq" id="WP_054198557.1">
    <property type="nucleotide sequence ID" value="NZ_JNOC01000079.1"/>
</dbReference>
<evidence type="ECO:0000313" key="3">
    <source>
        <dbReference type="Proteomes" id="UP000037997"/>
    </source>
</evidence>
<dbReference type="Gene3D" id="3.10.20.30">
    <property type="match status" value="1"/>
</dbReference>
<dbReference type="AlphaFoldDB" id="A0A0N1EH07"/>
<dbReference type="EMBL" id="JNOC01000079">
    <property type="protein sequence ID" value="KPH54876.1"/>
    <property type="molecule type" value="Genomic_DNA"/>
</dbReference>
<name>A0A0N1EH07_9HELI</name>
<organism evidence="2 3">
    <name type="scientific">Helicobacter pullorum</name>
    <dbReference type="NCBI Taxonomy" id="35818"/>
    <lineage>
        <taxon>Bacteria</taxon>
        <taxon>Pseudomonadati</taxon>
        <taxon>Campylobacterota</taxon>
        <taxon>Epsilonproteobacteria</taxon>
        <taxon>Campylobacterales</taxon>
        <taxon>Helicobacteraceae</taxon>
        <taxon>Helicobacter</taxon>
    </lineage>
</organism>
<dbReference type="Pfam" id="PF18712">
    <property type="entry name" value="DUF5644"/>
    <property type="match status" value="1"/>
</dbReference>
<sequence>MEKRLKLKLFRFNVERDYLPYFAKMQVKIDEEDSLTCLLKIVQKNILEYSYKAYGFKINGVVVFDFKLTIGELVRKFGLEWKIEPLNSSLALYDLVINEEPFLKKMEALEEFGLKREREFLISFLPFAYATPLSVECEEYCGEVFFILAYFLYQEEQNAEILEFISKDYQNVLMALNLETYIFPKYDTINHYLWELKKIVLNKCQTREIQTIKKRLLEHIA</sequence>
<comment type="caution">
    <text evidence="2">The sequence shown here is derived from an EMBL/GenBank/DDBJ whole genome shotgun (WGS) entry which is preliminary data.</text>
</comment>
<dbReference type="InterPro" id="IPR012675">
    <property type="entry name" value="Beta-grasp_dom_sf"/>
</dbReference>
<dbReference type="STRING" id="35818.HPU229336_05830"/>
<dbReference type="Proteomes" id="UP000037997">
    <property type="component" value="Unassembled WGS sequence"/>
</dbReference>
<gene>
    <name evidence="2" type="ORF">HPU229334_11500</name>
</gene>
<accession>A0A0N1EH07</accession>
<evidence type="ECO:0000259" key="1">
    <source>
        <dbReference type="Pfam" id="PF18712"/>
    </source>
</evidence>
<dbReference type="InterPro" id="IPR041543">
    <property type="entry name" value="DUF5644"/>
</dbReference>
<reference evidence="2 3" key="1">
    <citation type="submission" date="2014-06" db="EMBL/GenBank/DDBJ databases">
        <title>Helicobacter pullorum isolates in fresh chicken meat - phenotypic and genotypic features.</title>
        <authorList>
            <person name="Borges V."/>
            <person name="Santos A."/>
            <person name="Correia C.B."/>
            <person name="Saraiva M."/>
            <person name="Menard A."/>
            <person name="Vieira L."/>
            <person name="Sampaio D.A."/>
            <person name="Gomes J.P."/>
            <person name="Oleastro M."/>
        </authorList>
    </citation>
    <scope>NUCLEOTIDE SEQUENCE [LARGE SCALE GENOMIC DNA]</scope>
    <source>
        <strain evidence="2 3">229334/12</strain>
    </source>
</reference>
<feature type="domain" description="DUF5644" evidence="1">
    <location>
        <begin position="111"/>
        <end position="202"/>
    </location>
</feature>
<evidence type="ECO:0000313" key="2">
    <source>
        <dbReference type="EMBL" id="KPH54876.1"/>
    </source>
</evidence>
<protein>
    <recommendedName>
        <fullName evidence="1">DUF5644 domain-containing protein</fullName>
    </recommendedName>
</protein>